<comment type="catalytic activity">
    <reaction evidence="11 13">
        <text>DNA(n) + a 2'-deoxyribonucleoside 5'-triphosphate = DNA(n+1) + diphosphate</text>
        <dbReference type="Rhea" id="RHEA:22508"/>
        <dbReference type="Rhea" id="RHEA-COMP:17339"/>
        <dbReference type="Rhea" id="RHEA-COMP:17340"/>
        <dbReference type="ChEBI" id="CHEBI:33019"/>
        <dbReference type="ChEBI" id="CHEBI:61560"/>
        <dbReference type="ChEBI" id="CHEBI:173112"/>
        <dbReference type="EC" id="2.7.7.7"/>
    </reaction>
</comment>
<keyword evidence="6 13" id="KW-0235">DNA replication</keyword>
<dbReference type="GO" id="GO:0003677">
    <property type="term" value="F:DNA binding"/>
    <property type="evidence" value="ECO:0007669"/>
    <property type="project" value="UniProtKB-UniRule"/>
</dbReference>
<evidence type="ECO:0000256" key="13">
    <source>
        <dbReference type="RuleBase" id="RU004460"/>
    </source>
</evidence>
<gene>
    <name evidence="13 16" type="primary">polA</name>
    <name evidence="16" type="ORF">IAC85_02965</name>
</gene>
<dbReference type="GO" id="GO:0003887">
    <property type="term" value="F:DNA-directed DNA polymerase activity"/>
    <property type="evidence" value="ECO:0007669"/>
    <property type="project" value="UniProtKB-UniRule"/>
</dbReference>
<evidence type="ECO:0000259" key="14">
    <source>
        <dbReference type="SMART" id="SM00475"/>
    </source>
</evidence>
<dbReference type="Pfam" id="PF22619">
    <property type="entry name" value="DNA_polI_exo1"/>
    <property type="match status" value="1"/>
</dbReference>
<comment type="function">
    <text evidence="13">In addition to polymerase activity, this DNA polymerase exhibits 5'-3' exonuclease activity.</text>
</comment>
<evidence type="ECO:0000256" key="5">
    <source>
        <dbReference type="ARBA" id="ARBA00022695"/>
    </source>
</evidence>
<evidence type="ECO:0000256" key="3">
    <source>
        <dbReference type="ARBA" id="ARBA00020311"/>
    </source>
</evidence>
<dbReference type="SUPFAM" id="SSF53098">
    <property type="entry name" value="Ribonuclease H-like"/>
    <property type="match status" value="1"/>
</dbReference>
<dbReference type="InterPro" id="IPR019760">
    <property type="entry name" value="DNA-dir_DNA_pol_A_CS"/>
</dbReference>
<dbReference type="SMART" id="SM00279">
    <property type="entry name" value="HhH2"/>
    <property type="match status" value="1"/>
</dbReference>
<keyword evidence="13" id="KW-0378">Hydrolase</keyword>
<dbReference type="Gene3D" id="1.20.1060.10">
    <property type="entry name" value="Taq DNA Polymerase, Chain T, domain 4"/>
    <property type="match status" value="1"/>
</dbReference>
<dbReference type="GO" id="GO:0006302">
    <property type="term" value="P:double-strand break repair"/>
    <property type="evidence" value="ECO:0007669"/>
    <property type="project" value="TreeGrafter"/>
</dbReference>
<dbReference type="NCBIfam" id="TIGR00593">
    <property type="entry name" value="pola"/>
    <property type="match status" value="1"/>
</dbReference>
<dbReference type="PROSITE" id="PS00447">
    <property type="entry name" value="DNA_POLYMERASE_A"/>
    <property type="match status" value="1"/>
</dbReference>
<dbReference type="InterPro" id="IPR008918">
    <property type="entry name" value="HhH2"/>
</dbReference>
<sequence length="874" mass="100244">MKKVILIDGNNILFRSYYATAYSGNTMKNSKGFPTNALYGLINMIQKIIKEENPEYIMVALDKGKTFRHDEYKDYKAGRIEMPDELKQQFPVAKKLLNAMGITYYEVENYEADDIIGTFAKKIDDPNDDFIGTIISSDKDLLQLISKEVEVKLLKPTGFVRMSEEEFHNVYGLAPIRMIDLKGLMGDSSDNIPGVKGIGEKTALTLLHQYDTIENLYDHIDEVKGKVKEKLIAGKESAFESKKLATIYRDVPVDLDFNKIVYRGVDTLAYIQLLEELEFYSLIKKMDIPEEIARDQVVVDKTLDRVKIVTSLDDITLDEPYAVYLEVLGENYHKGTPLGFGVYNAKNAFYIPFDVLLQKPDFFAMKTKKYTYDLKKILAVCMYHHLPFEGCKYDLMIAGYLLNKNVKNDPAYLANTYGYDIPFYDAFFGTAAKPKLYDEEELAKLCVNKAKFVYDTYDEVTEEIEKNNDIYLFQAIEMPLVEVLADMEVTGIDVDRDYLSKMGEMLQEKMKDIENEVYRLAGTSFNILSPKQLGEVLFQRLQIPYPKKVKNETYSTSKEILDKLAPDYPIVDFILDYRTYAKLYANYTVGLIQEIASDGKIHTTFNQTLTRTGRLSSESPNLQNIPVRLELGKLIRKAFLPTKDAVLMSSDYSQIELRIFAHMCKAPNMIEAFKEDKDIHAKTASDIYHKPIEEVTKNERRSAKAVNFGIIYGISSFGLSEDLGIDVKSAKAFIDDYLNTFPGIKDYMNQVVKEAHEKGYSTTIMNRKRIIDELNNKNYMIRQQGERMALNTPIQGSAADILKKAMVEIYAELKKRNLKSKMLIQVHDELVLNVYQDELDEVKELVRNIMENTYPLDVPLKVDIETGSDWYDAK</sequence>
<comment type="caution">
    <text evidence="16">The sequence shown here is derived from an EMBL/GenBank/DDBJ whole genome shotgun (WGS) entry which is preliminary data.</text>
</comment>
<dbReference type="Gene3D" id="1.10.150.20">
    <property type="entry name" value="5' to 3' exonuclease, C-terminal subdomain"/>
    <property type="match status" value="2"/>
</dbReference>
<comment type="subunit">
    <text evidence="13">Single-chain monomer with multiple functions.</text>
</comment>
<dbReference type="InterPro" id="IPR001098">
    <property type="entry name" value="DNA-dir_DNA_pol_A_palm_dom"/>
</dbReference>
<dbReference type="InterPro" id="IPR054690">
    <property type="entry name" value="DNA_polI_exonuclease"/>
</dbReference>
<dbReference type="EC" id="2.7.7.7" evidence="2 12"/>
<dbReference type="CDD" id="cd09898">
    <property type="entry name" value="H3TH_53EXO"/>
    <property type="match status" value="1"/>
</dbReference>
<accession>A0A9D0Z1D3</accession>
<evidence type="ECO:0000256" key="8">
    <source>
        <dbReference type="ARBA" id="ARBA00022932"/>
    </source>
</evidence>
<dbReference type="PRINTS" id="PR00868">
    <property type="entry name" value="DNAPOLI"/>
</dbReference>
<keyword evidence="8 13" id="KW-0239">DNA-directed DNA polymerase</keyword>
<evidence type="ECO:0000256" key="12">
    <source>
        <dbReference type="NCBIfam" id="TIGR00593"/>
    </source>
</evidence>
<dbReference type="InterPro" id="IPR036397">
    <property type="entry name" value="RNaseH_sf"/>
</dbReference>
<keyword evidence="9 13" id="KW-0238">DNA-binding</keyword>
<evidence type="ECO:0000256" key="9">
    <source>
        <dbReference type="ARBA" id="ARBA00023125"/>
    </source>
</evidence>
<dbReference type="PANTHER" id="PTHR10133:SF27">
    <property type="entry name" value="DNA POLYMERASE NU"/>
    <property type="match status" value="1"/>
</dbReference>
<dbReference type="FunFam" id="1.10.150.20:FF:000003">
    <property type="entry name" value="DNA polymerase I"/>
    <property type="match status" value="1"/>
</dbReference>
<feature type="domain" description="DNA-directed DNA polymerase family A palm" evidence="15">
    <location>
        <begin position="632"/>
        <end position="838"/>
    </location>
</feature>
<dbReference type="FunFam" id="1.10.150.20:FF:000002">
    <property type="entry name" value="DNA polymerase I"/>
    <property type="match status" value="1"/>
</dbReference>
<dbReference type="Gene3D" id="3.30.420.10">
    <property type="entry name" value="Ribonuclease H-like superfamily/Ribonuclease H"/>
    <property type="match status" value="1"/>
</dbReference>
<keyword evidence="13" id="KW-0269">Exonuclease</keyword>
<dbReference type="NCBIfam" id="NF004397">
    <property type="entry name" value="PRK05755.1"/>
    <property type="match status" value="1"/>
</dbReference>
<keyword evidence="7 13" id="KW-0227">DNA damage</keyword>
<dbReference type="SUPFAM" id="SSF47807">
    <property type="entry name" value="5' to 3' exonuclease, C-terminal subdomain"/>
    <property type="match status" value="1"/>
</dbReference>
<reference evidence="16" key="2">
    <citation type="journal article" date="2021" name="PeerJ">
        <title>Extensive microbial diversity within the chicken gut microbiome revealed by metagenomics and culture.</title>
        <authorList>
            <person name="Gilroy R."/>
            <person name="Ravi A."/>
            <person name="Getino M."/>
            <person name="Pursley I."/>
            <person name="Horton D.L."/>
            <person name="Alikhan N.F."/>
            <person name="Baker D."/>
            <person name="Gharbi K."/>
            <person name="Hall N."/>
            <person name="Watson M."/>
            <person name="Adriaenssens E.M."/>
            <person name="Foster-Nyarko E."/>
            <person name="Jarju S."/>
            <person name="Secka A."/>
            <person name="Antonio M."/>
            <person name="Oren A."/>
            <person name="Chaudhuri R.R."/>
            <person name="La Ragione R."/>
            <person name="Hildebrand F."/>
            <person name="Pallen M.J."/>
        </authorList>
    </citation>
    <scope>NUCLEOTIDE SEQUENCE</scope>
    <source>
        <strain evidence="16">CHK165-10780</strain>
    </source>
</reference>
<evidence type="ECO:0000256" key="1">
    <source>
        <dbReference type="ARBA" id="ARBA00007705"/>
    </source>
</evidence>
<evidence type="ECO:0000256" key="11">
    <source>
        <dbReference type="ARBA" id="ARBA00049244"/>
    </source>
</evidence>
<keyword evidence="4 13" id="KW-0808">Transferase</keyword>
<dbReference type="InterPro" id="IPR020046">
    <property type="entry name" value="5-3_exonucl_a-hlix_arch_N"/>
</dbReference>
<evidence type="ECO:0000256" key="6">
    <source>
        <dbReference type="ARBA" id="ARBA00022705"/>
    </source>
</evidence>
<dbReference type="GO" id="GO:0008409">
    <property type="term" value="F:5'-3' exonuclease activity"/>
    <property type="evidence" value="ECO:0007669"/>
    <property type="project" value="UniProtKB-UniRule"/>
</dbReference>
<dbReference type="Gene3D" id="3.40.50.1010">
    <property type="entry name" value="5'-nuclease"/>
    <property type="match status" value="1"/>
</dbReference>
<dbReference type="SMART" id="SM00475">
    <property type="entry name" value="53EXOc"/>
    <property type="match status" value="1"/>
</dbReference>
<proteinExistence type="inferred from homology"/>
<dbReference type="GO" id="GO:0006261">
    <property type="term" value="P:DNA-templated DNA replication"/>
    <property type="evidence" value="ECO:0007669"/>
    <property type="project" value="UniProtKB-UniRule"/>
</dbReference>
<keyword evidence="13" id="KW-0540">Nuclease</keyword>
<organism evidence="16 17">
    <name type="scientific">Candidatus Faecenecus gallistercoris</name>
    <dbReference type="NCBI Taxonomy" id="2840793"/>
    <lineage>
        <taxon>Bacteria</taxon>
        <taxon>Bacillati</taxon>
        <taxon>Bacillota</taxon>
        <taxon>Bacillota incertae sedis</taxon>
        <taxon>Candidatus Faecenecus</taxon>
    </lineage>
</organism>
<keyword evidence="10 13" id="KW-0234">DNA repair</keyword>
<dbReference type="Pfam" id="PF02739">
    <property type="entry name" value="5_3_exonuc_N"/>
    <property type="match status" value="1"/>
</dbReference>
<dbReference type="SUPFAM" id="SSF56672">
    <property type="entry name" value="DNA/RNA polymerases"/>
    <property type="match status" value="1"/>
</dbReference>
<dbReference type="AlphaFoldDB" id="A0A9D0Z1D3"/>
<dbReference type="InterPro" id="IPR036279">
    <property type="entry name" value="5-3_exonuclease_C_sf"/>
</dbReference>
<dbReference type="Pfam" id="PF00476">
    <property type="entry name" value="DNA_pol_A"/>
    <property type="match status" value="1"/>
</dbReference>
<dbReference type="InterPro" id="IPR012337">
    <property type="entry name" value="RNaseH-like_sf"/>
</dbReference>
<reference evidence="16" key="1">
    <citation type="submission" date="2020-10" db="EMBL/GenBank/DDBJ databases">
        <authorList>
            <person name="Gilroy R."/>
        </authorList>
    </citation>
    <scope>NUCLEOTIDE SEQUENCE</scope>
    <source>
        <strain evidence="16">CHK165-10780</strain>
    </source>
</reference>
<dbReference type="InterPro" id="IPR018320">
    <property type="entry name" value="DNA_polymerase_1"/>
</dbReference>
<dbReference type="CDD" id="cd08637">
    <property type="entry name" value="DNA_pol_A_pol_I_C"/>
    <property type="match status" value="1"/>
</dbReference>
<protein>
    <recommendedName>
        <fullName evidence="3 12">DNA polymerase I</fullName>
        <ecNumber evidence="2 12">2.7.7.7</ecNumber>
    </recommendedName>
</protein>
<dbReference type="EMBL" id="DVFU01000060">
    <property type="protein sequence ID" value="HIQ64680.1"/>
    <property type="molecule type" value="Genomic_DNA"/>
</dbReference>
<dbReference type="InterPro" id="IPR002298">
    <property type="entry name" value="DNA_polymerase_A"/>
</dbReference>
<dbReference type="FunFam" id="1.20.1060.10:FF:000001">
    <property type="entry name" value="DNA polymerase I"/>
    <property type="match status" value="1"/>
</dbReference>
<dbReference type="Proteomes" id="UP000886725">
    <property type="component" value="Unassembled WGS sequence"/>
</dbReference>
<dbReference type="CDD" id="cd06140">
    <property type="entry name" value="DNA_polA_I_Bacillus_like_exo"/>
    <property type="match status" value="1"/>
</dbReference>
<dbReference type="PANTHER" id="PTHR10133">
    <property type="entry name" value="DNA POLYMERASE I"/>
    <property type="match status" value="1"/>
</dbReference>
<dbReference type="SMART" id="SM00482">
    <property type="entry name" value="POLAc"/>
    <property type="match status" value="1"/>
</dbReference>
<dbReference type="InterPro" id="IPR029060">
    <property type="entry name" value="PIN-like_dom_sf"/>
</dbReference>
<dbReference type="NCBIfam" id="NF011547">
    <property type="entry name" value="PRK14976.1-4"/>
    <property type="match status" value="1"/>
</dbReference>
<comment type="similarity">
    <text evidence="1 13">Belongs to the DNA polymerase type-A family.</text>
</comment>
<evidence type="ECO:0000256" key="7">
    <source>
        <dbReference type="ARBA" id="ARBA00022763"/>
    </source>
</evidence>
<keyword evidence="5 13" id="KW-0548">Nucleotidyltransferase</keyword>
<evidence type="ECO:0000259" key="15">
    <source>
        <dbReference type="SMART" id="SM00482"/>
    </source>
</evidence>
<dbReference type="CDD" id="cd09859">
    <property type="entry name" value="PIN_53EXO"/>
    <property type="match status" value="1"/>
</dbReference>
<dbReference type="InterPro" id="IPR043502">
    <property type="entry name" value="DNA/RNA_pol_sf"/>
</dbReference>
<evidence type="ECO:0000256" key="4">
    <source>
        <dbReference type="ARBA" id="ARBA00022679"/>
    </source>
</evidence>
<feature type="domain" description="5'-3' exonuclease" evidence="14">
    <location>
        <begin position="2"/>
        <end position="263"/>
    </location>
</feature>
<name>A0A9D0Z1D3_9FIRM</name>
<evidence type="ECO:0000313" key="16">
    <source>
        <dbReference type="EMBL" id="HIQ64680.1"/>
    </source>
</evidence>
<dbReference type="Pfam" id="PF01367">
    <property type="entry name" value="5_3_exonuc"/>
    <property type="match status" value="1"/>
</dbReference>
<dbReference type="Gene3D" id="3.30.70.370">
    <property type="match status" value="1"/>
</dbReference>
<evidence type="ECO:0000256" key="2">
    <source>
        <dbReference type="ARBA" id="ARBA00012417"/>
    </source>
</evidence>
<evidence type="ECO:0000256" key="10">
    <source>
        <dbReference type="ARBA" id="ARBA00023204"/>
    </source>
</evidence>
<dbReference type="InterPro" id="IPR020045">
    <property type="entry name" value="DNA_polI_H3TH"/>
</dbReference>
<dbReference type="SUPFAM" id="SSF88723">
    <property type="entry name" value="PIN domain-like"/>
    <property type="match status" value="1"/>
</dbReference>
<evidence type="ECO:0000313" key="17">
    <source>
        <dbReference type="Proteomes" id="UP000886725"/>
    </source>
</evidence>
<dbReference type="InterPro" id="IPR002421">
    <property type="entry name" value="5-3_exonuclease"/>
</dbReference>